<dbReference type="PANTHER" id="PTHR39206">
    <property type="entry name" value="SLL8004 PROTEIN"/>
    <property type="match status" value="1"/>
</dbReference>
<sequence length="205" mass="23004">MNDAAAIRPQVAVLAGINGAGKTTASQHLLRDAMRIPSFTNADAIARGLNAFDVESVAAKAGRVMLDHLHELAAARRSFAFETTLSGRAYARWLRELAQSGYAVHLLYYWLRSPDMAIRRVAERVRAGGHHVPDDTIRRRYSRSVRNFLDLYRPVVTTWQVYDNSEERRLVAFNNSYFDTVLDPDTWNAFQRSADNAGTSDASSE</sequence>
<comment type="caution">
    <text evidence="1">The sequence shown here is derived from an EMBL/GenBank/DDBJ whole genome shotgun (WGS) entry which is preliminary data.</text>
</comment>
<accession>A0ABU5F0Z9</accession>
<evidence type="ECO:0000313" key="1">
    <source>
        <dbReference type="EMBL" id="MDY3560517.1"/>
    </source>
</evidence>
<dbReference type="Proteomes" id="UP001272242">
    <property type="component" value="Unassembled WGS sequence"/>
</dbReference>
<evidence type="ECO:0000313" key="2">
    <source>
        <dbReference type="Proteomes" id="UP001272242"/>
    </source>
</evidence>
<proteinExistence type="predicted"/>
<dbReference type="SUPFAM" id="SSF52540">
    <property type="entry name" value="P-loop containing nucleoside triphosphate hydrolases"/>
    <property type="match status" value="1"/>
</dbReference>
<dbReference type="InterPro" id="IPR027417">
    <property type="entry name" value="P-loop_NTPase"/>
</dbReference>
<reference evidence="2" key="1">
    <citation type="journal article" date="2023" name="Mar. Drugs">
        <title>Gemmata algarum, a Novel Planctomycete Isolated from an Algal Mat, Displays Antimicrobial Activity.</title>
        <authorList>
            <person name="Kumar G."/>
            <person name="Kallscheuer N."/>
            <person name="Kashif M."/>
            <person name="Ahamad S."/>
            <person name="Jagadeeshwari U."/>
            <person name="Pannikurungottu S."/>
            <person name="Haufschild T."/>
            <person name="Kabuu M."/>
            <person name="Sasikala C."/>
            <person name="Jogler C."/>
            <person name="Ramana C."/>
        </authorList>
    </citation>
    <scope>NUCLEOTIDE SEQUENCE [LARGE SCALE GENOMIC DNA]</scope>
    <source>
        <strain evidence="2">JC673</strain>
    </source>
</reference>
<gene>
    <name evidence="1" type="ORF">R5W23_001752</name>
</gene>
<dbReference type="RefSeq" id="WP_320687066.1">
    <property type="nucleotide sequence ID" value="NZ_JAXBLV010000179.1"/>
</dbReference>
<dbReference type="Gene3D" id="3.40.50.300">
    <property type="entry name" value="P-loop containing nucleotide triphosphate hydrolases"/>
    <property type="match status" value="1"/>
</dbReference>
<dbReference type="PANTHER" id="PTHR39206:SF1">
    <property type="entry name" value="SLL8004 PROTEIN"/>
    <property type="match status" value="1"/>
</dbReference>
<name>A0ABU5F0Z9_9BACT</name>
<dbReference type="Pfam" id="PF13671">
    <property type="entry name" value="AAA_33"/>
    <property type="match status" value="1"/>
</dbReference>
<keyword evidence="2" id="KW-1185">Reference proteome</keyword>
<organism evidence="1 2">
    <name type="scientific">Gemmata algarum</name>
    <dbReference type="NCBI Taxonomy" id="2975278"/>
    <lineage>
        <taxon>Bacteria</taxon>
        <taxon>Pseudomonadati</taxon>
        <taxon>Planctomycetota</taxon>
        <taxon>Planctomycetia</taxon>
        <taxon>Gemmatales</taxon>
        <taxon>Gemmataceae</taxon>
        <taxon>Gemmata</taxon>
    </lineage>
</organism>
<dbReference type="EMBL" id="JAXBLV010000179">
    <property type="protein sequence ID" value="MDY3560517.1"/>
    <property type="molecule type" value="Genomic_DNA"/>
</dbReference>
<protein>
    <submittedName>
        <fullName evidence="1">Zeta toxin family protein</fullName>
    </submittedName>
</protein>